<dbReference type="PROSITE" id="PS50112">
    <property type="entry name" value="PAS"/>
    <property type="match status" value="1"/>
</dbReference>
<dbReference type="Gene3D" id="3.30.450.20">
    <property type="entry name" value="PAS domain"/>
    <property type="match status" value="1"/>
</dbReference>
<keyword evidence="6" id="KW-0129">CBS domain</keyword>
<feature type="domain" description="Sigma-54 factor interaction" evidence="8">
    <location>
        <begin position="275"/>
        <end position="505"/>
    </location>
</feature>
<dbReference type="Pfam" id="PF00571">
    <property type="entry name" value="CBS"/>
    <property type="match status" value="2"/>
</dbReference>
<evidence type="ECO:0000313" key="12">
    <source>
        <dbReference type="Proteomes" id="UP001178288"/>
    </source>
</evidence>
<evidence type="ECO:0000259" key="9">
    <source>
        <dbReference type="PROSITE" id="PS50112"/>
    </source>
</evidence>
<dbReference type="SUPFAM" id="SSF54631">
    <property type="entry name" value="CBS-domain pair"/>
    <property type="match status" value="1"/>
</dbReference>
<dbReference type="InterPro" id="IPR046342">
    <property type="entry name" value="CBS_dom_sf"/>
</dbReference>
<dbReference type="RefSeq" id="WP_066083496.1">
    <property type="nucleotide sequence ID" value="NZ_CP126114.1"/>
</dbReference>
<name>A0AA95SC68_9BACI</name>
<dbReference type="GO" id="GO:0043565">
    <property type="term" value="F:sequence-specific DNA binding"/>
    <property type="evidence" value="ECO:0007669"/>
    <property type="project" value="InterPro"/>
</dbReference>
<proteinExistence type="predicted"/>
<dbReference type="SUPFAM" id="SSF52540">
    <property type="entry name" value="P-loop containing nucleoside triphosphate hydrolases"/>
    <property type="match status" value="1"/>
</dbReference>
<dbReference type="PANTHER" id="PTHR32071:SF57">
    <property type="entry name" value="C4-DICARBOXYLATE TRANSPORT TRANSCRIPTIONAL REGULATORY PROTEIN DCTD"/>
    <property type="match status" value="1"/>
</dbReference>
<dbReference type="Pfam" id="PF02954">
    <property type="entry name" value="HTH_8"/>
    <property type="match status" value="1"/>
</dbReference>
<keyword evidence="2" id="KW-0067">ATP-binding</keyword>
<dbReference type="FunFam" id="3.40.50.300:FF:000006">
    <property type="entry name" value="DNA-binding transcriptional regulator NtrC"/>
    <property type="match status" value="1"/>
</dbReference>
<sequence length="580" mass="65451">MLQFKDIITPIDFIVTEETTLKEAITLMYRKKWNLLPVTDSSRYPVGVFTRSSLHQMVTEETPLTTPIKNYIKRHVEKLSVNTPFEKIEEIVKNSKVGTGVVVDDQNHVVGILTKTDMVMSLLQTSQELQTITKLKRTLETAIDHAFDGIVMADERKVITMVSPPLLELFNLPIEEVLNKPAANALPHLQLENVYESEAAEVSGFLEINGIKYIAHRIPILEDGKVIGAIGKVVFRQLNEVSELFKKLQKAENKANFYHQQYQQAETAKFTWDHILSVDPWMEKLKKSGAKAAKGRSTVLIRGESGTGKELFAHAIHNSSARSTGKFIVVNCAAIPEDLLESEFFGYENGAFTGARPKGKLGKFDLANGGTLFLDEIGDMSLGLQAKLLRVLQEREFYRVGGTVKIKVDVRIIAATNRNLEEMVKEGLFREDLYYRLNVISLNVPPLRHRPNDIDYLFGQFMIEFNQILGTSISGMEARAREALLDYDWPGNVRELRNVMERAMTFSESGKIKYEDLPDYLLKQVPIKETTLNVSMVENAELEAIKKALVQVQGNKVQAARLLGISRSGLYEKIKKYKLG</sequence>
<dbReference type="SUPFAM" id="SSF55785">
    <property type="entry name" value="PYP-like sensor domain (PAS domain)"/>
    <property type="match status" value="1"/>
</dbReference>
<keyword evidence="3" id="KW-0805">Transcription regulation</keyword>
<dbReference type="InterPro" id="IPR002078">
    <property type="entry name" value="Sigma_54_int"/>
</dbReference>
<dbReference type="Gene3D" id="3.40.50.300">
    <property type="entry name" value="P-loop containing nucleotide triphosphate hydrolases"/>
    <property type="match status" value="1"/>
</dbReference>
<dbReference type="Pfam" id="PF25601">
    <property type="entry name" value="AAA_lid_14"/>
    <property type="match status" value="1"/>
</dbReference>
<dbReference type="GO" id="GO:0005524">
    <property type="term" value="F:ATP binding"/>
    <property type="evidence" value="ECO:0007669"/>
    <property type="project" value="UniProtKB-KW"/>
</dbReference>
<feature type="domain" description="PAS" evidence="9">
    <location>
        <begin position="135"/>
        <end position="180"/>
    </location>
</feature>
<evidence type="ECO:0000259" key="10">
    <source>
        <dbReference type="PROSITE" id="PS51371"/>
    </source>
</evidence>
<dbReference type="InterPro" id="IPR058031">
    <property type="entry name" value="AAA_lid_NorR"/>
</dbReference>
<evidence type="ECO:0000256" key="6">
    <source>
        <dbReference type="PROSITE-ProRule" id="PRU00703"/>
    </source>
</evidence>
<keyword evidence="5" id="KW-0804">Transcription</keyword>
<dbReference type="InterPro" id="IPR000644">
    <property type="entry name" value="CBS_dom"/>
</dbReference>
<dbReference type="InterPro" id="IPR003593">
    <property type="entry name" value="AAA+_ATPase"/>
</dbReference>
<dbReference type="CDD" id="cd02205">
    <property type="entry name" value="CBS_pair_SF"/>
    <property type="match status" value="1"/>
</dbReference>
<dbReference type="InterPro" id="IPR009057">
    <property type="entry name" value="Homeodomain-like_sf"/>
</dbReference>
<dbReference type="CDD" id="cd00009">
    <property type="entry name" value="AAA"/>
    <property type="match status" value="1"/>
</dbReference>
<feature type="coiled-coil region" evidence="7">
    <location>
        <begin position="234"/>
        <end position="268"/>
    </location>
</feature>
<dbReference type="Gene3D" id="1.10.8.60">
    <property type="match status" value="1"/>
</dbReference>
<dbReference type="SMART" id="SM00382">
    <property type="entry name" value="AAA"/>
    <property type="match status" value="1"/>
</dbReference>
<dbReference type="PANTHER" id="PTHR32071">
    <property type="entry name" value="TRANSCRIPTIONAL REGULATORY PROTEIN"/>
    <property type="match status" value="1"/>
</dbReference>
<organism evidence="11 12">
    <name type="scientific">Neobacillus novalis</name>
    <dbReference type="NCBI Taxonomy" id="220687"/>
    <lineage>
        <taxon>Bacteria</taxon>
        <taxon>Bacillati</taxon>
        <taxon>Bacillota</taxon>
        <taxon>Bacilli</taxon>
        <taxon>Bacillales</taxon>
        <taxon>Bacillaceae</taxon>
        <taxon>Neobacillus</taxon>
    </lineage>
</organism>
<dbReference type="PROSITE" id="PS00675">
    <property type="entry name" value="SIGMA54_INTERACT_1"/>
    <property type="match status" value="1"/>
</dbReference>
<dbReference type="PROSITE" id="PS00676">
    <property type="entry name" value="SIGMA54_INTERACT_2"/>
    <property type="match status" value="1"/>
</dbReference>
<keyword evidence="12" id="KW-1185">Reference proteome</keyword>
<evidence type="ECO:0000256" key="5">
    <source>
        <dbReference type="ARBA" id="ARBA00023163"/>
    </source>
</evidence>
<dbReference type="InterPro" id="IPR025944">
    <property type="entry name" value="Sigma_54_int_dom_CS"/>
</dbReference>
<evidence type="ECO:0000256" key="7">
    <source>
        <dbReference type="SAM" id="Coils"/>
    </source>
</evidence>
<dbReference type="Gene3D" id="1.10.10.60">
    <property type="entry name" value="Homeodomain-like"/>
    <property type="match status" value="1"/>
</dbReference>
<evidence type="ECO:0000256" key="3">
    <source>
        <dbReference type="ARBA" id="ARBA00023015"/>
    </source>
</evidence>
<dbReference type="GO" id="GO:0006355">
    <property type="term" value="P:regulation of DNA-templated transcription"/>
    <property type="evidence" value="ECO:0007669"/>
    <property type="project" value="InterPro"/>
</dbReference>
<evidence type="ECO:0000256" key="4">
    <source>
        <dbReference type="ARBA" id="ARBA00023125"/>
    </source>
</evidence>
<dbReference type="InterPro" id="IPR035965">
    <property type="entry name" value="PAS-like_dom_sf"/>
</dbReference>
<dbReference type="PROSITE" id="PS51371">
    <property type="entry name" value="CBS"/>
    <property type="match status" value="2"/>
</dbReference>
<dbReference type="EMBL" id="CP126114">
    <property type="protein sequence ID" value="WHY87374.1"/>
    <property type="molecule type" value="Genomic_DNA"/>
</dbReference>
<dbReference type="SUPFAM" id="SSF46689">
    <property type="entry name" value="Homeodomain-like"/>
    <property type="match status" value="1"/>
</dbReference>
<evidence type="ECO:0000313" key="11">
    <source>
        <dbReference type="EMBL" id="WHY87374.1"/>
    </source>
</evidence>
<dbReference type="InterPro" id="IPR025943">
    <property type="entry name" value="Sigma_54_int_dom_ATP-bd_2"/>
</dbReference>
<accession>A0AA95SC68</accession>
<feature type="domain" description="CBS" evidence="10">
    <location>
        <begin position="72"/>
        <end position="129"/>
    </location>
</feature>
<dbReference type="InterPro" id="IPR027417">
    <property type="entry name" value="P-loop_NTPase"/>
</dbReference>
<dbReference type="Proteomes" id="UP001178288">
    <property type="component" value="Chromosome"/>
</dbReference>
<dbReference type="PROSITE" id="PS50045">
    <property type="entry name" value="SIGMA54_INTERACT_4"/>
    <property type="match status" value="1"/>
</dbReference>
<dbReference type="Gene3D" id="3.10.580.10">
    <property type="entry name" value="CBS-domain"/>
    <property type="match status" value="1"/>
</dbReference>
<dbReference type="SMART" id="SM00116">
    <property type="entry name" value="CBS"/>
    <property type="match status" value="2"/>
</dbReference>
<dbReference type="PRINTS" id="PR01590">
    <property type="entry name" value="HTHFIS"/>
</dbReference>
<keyword evidence="1" id="KW-0547">Nucleotide-binding</keyword>
<gene>
    <name evidence="11" type="ORF">QNH39_05830</name>
</gene>
<dbReference type="SMART" id="SM00091">
    <property type="entry name" value="PAS"/>
    <property type="match status" value="1"/>
</dbReference>
<keyword evidence="4" id="KW-0238">DNA-binding</keyword>
<dbReference type="AlphaFoldDB" id="A0AA95SC68"/>
<keyword evidence="7" id="KW-0175">Coiled coil</keyword>
<evidence type="ECO:0000256" key="1">
    <source>
        <dbReference type="ARBA" id="ARBA00022741"/>
    </source>
</evidence>
<protein>
    <submittedName>
        <fullName evidence="11">Sigma 54-interacting transcriptional regulator</fullName>
    </submittedName>
</protein>
<dbReference type="KEGG" id="nnv:QNH39_05830"/>
<evidence type="ECO:0000256" key="2">
    <source>
        <dbReference type="ARBA" id="ARBA00022840"/>
    </source>
</evidence>
<dbReference type="InterPro" id="IPR000014">
    <property type="entry name" value="PAS"/>
</dbReference>
<dbReference type="PROSITE" id="PS00688">
    <property type="entry name" value="SIGMA54_INTERACT_3"/>
    <property type="match status" value="1"/>
</dbReference>
<evidence type="ECO:0000259" key="8">
    <source>
        <dbReference type="PROSITE" id="PS50045"/>
    </source>
</evidence>
<dbReference type="Pfam" id="PF00158">
    <property type="entry name" value="Sigma54_activat"/>
    <property type="match status" value="1"/>
</dbReference>
<feature type="domain" description="CBS" evidence="10">
    <location>
        <begin position="8"/>
        <end position="64"/>
    </location>
</feature>
<dbReference type="InterPro" id="IPR002197">
    <property type="entry name" value="HTH_Fis"/>
</dbReference>
<reference evidence="11" key="1">
    <citation type="submission" date="2023-05" db="EMBL/GenBank/DDBJ databases">
        <title>Comparative genomics of Bacillaceae isolates and their secondary metabolite potential.</title>
        <authorList>
            <person name="Song L."/>
            <person name="Nielsen L.J."/>
            <person name="Mohite O."/>
            <person name="Xu X."/>
            <person name="Weber T."/>
            <person name="Kovacs A.T."/>
        </authorList>
    </citation>
    <scope>NUCLEOTIDE SEQUENCE</scope>
    <source>
        <strain evidence="11">XLM17</strain>
    </source>
</reference>
<dbReference type="InterPro" id="IPR025662">
    <property type="entry name" value="Sigma_54_int_dom_ATP-bd_1"/>
</dbReference>